<dbReference type="PATRIC" id="fig|1398.26.peg.1907"/>
<dbReference type="SUPFAM" id="SSF54523">
    <property type="entry name" value="Pili subunits"/>
    <property type="match status" value="1"/>
</dbReference>
<feature type="transmembrane region" description="Helical" evidence="4">
    <location>
        <begin position="20"/>
        <end position="42"/>
    </location>
</feature>
<dbReference type="Gene3D" id="3.30.700.10">
    <property type="entry name" value="Glycoprotein, Type 4 Pilin"/>
    <property type="match status" value="1"/>
</dbReference>
<keyword evidence="4" id="KW-0472">Membrane</keyword>
<accession>A0A150JQK0</accession>
<evidence type="ECO:0000256" key="3">
    <source>
        <dbReference type="ARBA" id="ARBA00023287"/>
    </source>
</evidence>
<protein>
    <recommendedName>
        <fullName evidence="7">Prepilin-type N-terminal cleavage/methylation domain-containing protein</fullName>
    </recommendedName>
</protein>
<dbReference type="Pfam" id="PF07963">
    <property type="entry name" value="N_methyl"/>
    <property type="match status" value="1"/>
</dbReference>
<dbReference type="EMBL" id="LQYG01000113">
    <property type="protein sequence ID" value="KYC59371.1"/>
    <property type="molecule type" value="Genomic_DNA"/>
</dbReference>
<evidence type="ECO:0000313" key="5">
    <source>
        <dbReference type="EMBL" id="KYC59371.1"/>
    </source>
</evidence>
<dbReference type="GO" id="GO:0015627">
    <property type="term" value="C:type II protein secretion system complex"/>
    <property type="evidence" value="ECO:0007669"/>
    <property type="project" value="InterPro"/>
</dbReference>
<dbReference type="Proteomes" id="UP000075288">
    <property type="component" value="Unassembled WGS sequence"/>
</dbReference>
<name>A0A150JQK0_HEYCO</name>
<dbReference type="GO" id="GO:0030420">
    <property type="term" value="P:establishment of competence for transformation"/>
    <property type="evidence" value="ECO:0007669"/>
    <property type="project" value="UniProtKB-KW"/>
</dbReference>
<evidence type="ECO:0000313" key="6">
    <source>
        <dbReference type="Proteomes" id="UP000075288"/>
    </source>
</evidence>
<keyword evidence="3" id="KW-0178">Competence</keyword>
<dbReference type="InterPro" id="IPR000983">
    <property type="entry name" value="Bac_GSPG_pilin"/>
</dbReference>
<dbReference type="NCBIfam" id="TIGR02532">
    <property type="entry name" value="IV_pilin_GFxxxE"/>
    <property type="match status" value="1"/>
</dbReference>
<dbReference type="PANTHER" id="PTHR30093">
    <property type="entry name" value="GENERAL SECRETION PATHWAY PROTEIN G"/>
    <property type="match status" value="1"/>
</dbReference>
<dbReference type="PROSITE" id="PS00409">
    <property type="entry name" value="PROKAR_NTER_METHYL"/>
    <property type="match status" value="1"/>
</dbReference>
<proteinExistence type="predicted"/>
<dbReference type="InterPro" id="IPR045584">
    <property type="entry name" value="Pilin-like"/>
</dbReference>
<evidence type="ECO:0000256" key="2">
    <source>
        <dbReference type="ARBA" id="ARBA00022481"/>
    </source>
</evidence>
<evidence type="ECO:0008006" key="7">
    <source>
        <dbReference type="Google" id="ProtNLM"/>
    </source>
</evidence>
<dbReference type="InterPro" id="IPR012902">
    <property type="entry name" value="N_methyl_site"/>
</dbReference>
<keyword evidence="2" id="KW-0488">Methylation</keyword>
<comment type="subcellular location">
    <subcellularLocation>
        <location evidence="1">Cell surface</location>
    </subcellularLocation>
</comment>
<dbReference type="AlphaFoldDB" id="A0A150JQK0"/>
<evidence type="ECO:0000256" key="1">
    <source>
        <dbReference type="ARBA" id="ARBA00004241"/>
    </source>
</evidence>
<comment type="caution">
    <text evidence="5">The sequence shown here is derived from an EMBL/GenBank/DDBJ whole genome shotgun (WGS) entry which is preliminary data.</text>
</comment>
<gene>
    <name evidence="5" type="ORF">B4098_2612</name>
</gene>
<dbReference type="PRINTS" id="PR00813">
    <property type="entry name" value="BCTERIALGSPG"/>
</dbReference>
<dbReference type="RefSeq" id="WP_061567023.1">
    <property type="nucleotide sequence ID" value="NZ_LQYG01000113.1"/>
</dbReference>
<dbReference type="GO" id="GO:0009986">
    <property type="term" value="C:cell surface"/>
    <property type="evidence" value="ECO:0007669"/>
    <property type="project" value="UniProtKB-SubCell"/>
</dbReference>
<keyword evidence="4" id="KW-0812">Transmembrane</keyword>
<reference evidence="5 6" key="1">
    <citation type="submission" date="2016-01" db="EMBL/GenBank/DDBJ databases">
        <title>Genome Sequences of Twelve Sporeforming Bacillus Species Isolated from Foods.</title>
        <authorList>
            <person name="Berendsen E.M."/>
            <person name="Wells-Bennik M.H."/>
            <person name="Krawcyk A.O."/>
            <person name="De Jong A."/>
            <person name="Holsappel S."/>
            <person name="Eijlander R.T."/>
            <person name="Kuipers O.P."/>
        </authorList>
    </citation>
    <scope>NUCLEOTIDE SEQUENCE [LARGE SCALE GENOMIC DNA]</scope>
    <source>
        <strain evidence="5 6">B4098</strain>
    </source>
</reference>
<organism evidence="5 6">
    <name type="scientific">Heyndrickxia coagulans</name>
    <name type="common">Weizmannia coagulans</name>
    <dbReference type="NCBI Taxonomy" id="1398"/>
    <lineage>
        <taxon>Bacteria</taxon>
        <taxon>Bacillati</taxon>
        <taxon>Bacillota</taxon>
        <taxon>Bacilli</taxon>
        <taxon>Bacillales</taxon>
        <taxon>Bacillaceae</taxon>
        <taxon>Heyndrickxia</taxon>
    </lineage>
</organism>
<dbReference type="GO" id="GO:0015628">
    <property type="term" value="P:protein secretion by the type II secretion system"/>
    <property type="evidence" value="ECO:0007669"/>
    <property type="project" value="InterPro"/>
</dbReference>
<sequence>MLNKKRKLLKNQKGFTLIELLAVIVILGIIAAIAIPAIANVIKNSRFNAIKSDAIQVISAAKLYAADNGVKSGDTIQHDDLAKYVDDKHSKLTTYTVAVTTDSDGKIDYQLTGDGDDGGVKVHFKNANLADINSAKRTSDEVTIGN</sequence>
<keyword evidence="4" id="KW-1133">Transmembrane helix</keyword>
<evidence type="ECO:0000256" key="4">
    <source>
        <dbReference type="SAM" id="Phobius"/>
    </source>
</evidence>